<keyword evidence="6" id="KW-1185">Reference proteome</keyword>
<feature type="region of interest" description="Disordered" evidence="4">
    <location>
        <begin position="779"/>
        <end position="844"/>
    </location>
</feature>
<dbReference type="STRING" id="40148.A0A0D9YDH3"/>
<evidence type="ECO:0000256" key="2">
    <source>
        <dbReference type="ARBA" id="ARBA00023054"/>
    </source>
</evidence>
<sequence length="844" mass="93433">MRDGGGGLDSLRRRSMRGGGGQCATAEVDARRRRSMPDGGGRCAVAGVDARRWARCAGGGRCPTAAASSMGDNGGGELDGQRRRRRRRWRRARWATTAAASSMGDDGGGRCPTARAATGLMGDDGAGLDAGRPSMGDDDMEEWKRDLIFVSPIIPLLNQRQDRPASCYTCPHLPTHKLSLVLTVLQTNKYFQEFFVRKIQPWCNSPFLWCDKMEAAITMDENLGRSGSFRAAMSIFGESINGRKADKNRGTVPAQENLSSEMKQLAQSGLDKLNERKAYVDKERAGAESELSRARAMAKELERQIEQTTAKATSQRSELQAMWAARTRRKGTDAPGAERDARYAEVVQELDQAKKELLRLRLEVRSAAEAKAKAERDIVASACTIQSSLRAVDEMKRRVDEANEEHVLVELARIEAERERREIEAQRGAEAERFAADIEAARARVRALQKEASRAREMEAKLAVTNSDVEVLQAEMELVRAMEKSHAKSDEAAEDAARRKKEEAQDKALLKTAEAELDAAKKELETIKAGSFQFMTSMDRTRTEIMRVAEEISLLKAKEKKADAQVQQLNTKLLKAKARLEAVTAADERSKAIVSNLAAAMKQLKAETEAARMEEDLTKLEKRCVIAEAENIEKEIATTEGRIKQSVKELDAAKALEAEAMRKLRDTVESTMQARASSAARRQGTMTISRFEYEYLTGRAALVRVVADKKVAAAQAWVQALKASEKEAAARAEAAEREVREMEARAAQVAAEAEKTAAEQKELEQELYDLNAAAERDGLQCAYPRRRSSRVSATSRRSKPRRSSVSAGARNPRSPSFTIKRKRKVMPNLLKLIKDKRGGKKNTN</sequence>
<accession>A0A0D9YDH3</accession>
<evidence type="ECO:0000256" key="4">
    <source>
        <dbReference type="SAM" id="MobiDB-lite"/>
    </source>
</evidence>
<feature type="region of interest" description="Disordered" evidence="4">
    <location>
        <begin position="1"/>
        <end position="41"/>
    </location>
</feature>
<reference evidence="5" key="2">
    <citation type="submission" date="2015-04" db="UniProtKB">
        <authorList>
            <consortium name="EnsemblPlants"/>
        </authorList>
    </citation>
    <scope>IDENTIFICATION</scope>
</reference>
<comment type="similarity">
    <text evidence="1">Belongs to the WEB family.</text>
</comment>
<feature type="region of interest" description="Disordered" evidence="4">
    <location>
        <begin position="61"/>
        <end position="110"/>
    </location>
</feature>
<dbReference type="PANTHER" id="PTHR32054">
    <property type="entry name" value="HEAVY CHAIN, PUTATIVE, EXPRESSED-RELATED-RELATED"/>
    <property type="match status" value="1"/>
</dbReference>
<dbReference type="Proteomes" id="UP000026961">
    <property type="component" value="Chromosome 1"/>
</dbReference>
<dbReference type="PANTHER" id="PTHR32054:SF2">
    <property type="entry name" value="PROTEIN PLASTID MOVEMENT IMPAIRED 2"/>
    <property type="match status" value="1"/>
</dbReference>
<evidence type="ECO:0000313" key="6">
    <source>
        <dbReference type="Proteomes" id="UP000026961"/>
    </source>
</evidence>
<evidence type="ECO:0000256" key="3">
    <source>
        <dbReference type="SAM" id="Coils"/>
    </source>
</evidence>
<dbReference type="HOGENOM" id="CLU_017212_1_0_1"/>
<organism evidence="5">
    <name type="scientific">Oryza glumipatula</name>
    <dbReference type="NCBI Taxonomy" id="40148"/>
    <lineage>
        <taxon>Eukaryota</taxon>
        <taxon>Viridiplantae</taxon>
        <taxon>Streptophyta</taxon>
        <taxon>Embryophyta</taxon>
        <taxon>Tracheophyta</taxon>
        <taxon>Spermatophyta</taxon>
        <taxon>Magnoliopsida</taxon>
        <taxon>Liliopsida</taxon>
        <taxon>Poales</taxon>
        <taxon>Poaceae</taxon>
        <taxon>BOP clade</taxon>
        <taxon>Oryzoideae</taxon>
        <taxon>Oryzeae</taxon>
        <taxon>Oryzinae</taxon>
        <taxon>Oryza</taxon>
    </lineage>
</organism>
<dbReference type="EnsemblPlants" id="OGLUM01G31200.1">
    <property type="protein sequence ID" value="OGLUM01G31200.1"/>
    <property type="gene ID" value="OGLUM01G31200"/>
</dbReference>
<feature type="region of interest" description="Disordered" evidence="4">
    <location>
        <begin position="483"/>
        <end position="505"/>
    </location>
</feature>
<reference evidence="5" key="1">
    <citation type="submission" date="2013-08" db="EMBL/GenBank/DDBJ databases">
        <title>Oryza genome evolution.</title>
        <authorList>
            <person name="Wing R.A."/>
            <person name="Panaud O."/>
            <person name="Oliveira A.C."/>
        </authorList>
    </citation>
    <scope>NUCLEOTIDE SEQUENCE</scope>
</reference>
<protein>
    <submittedName>
        <fullName evidence="5">Uncharacterized protein</fullName>
    </submittedName>
</protein>
<evidence type="ECO:0000256" key="1">
    <source>
        <dbReference type="ARBA" id="ARBA00005485"/>
    </source>
</evidence>
<evidence type="ECO:0000313" key="5">
    <source>
        <dbReference type="EnsemblPlants" id="OGLUM01G31200.1"/>
    </source>
</evidence>
<proteinExistence type="inferred from homology"/>
<dbReference type="InterPro" id="IPR008545">
    <property type="entry name" value="Web"/>
</dbReference>
<feature type="compositionally biased region" description="Basic residues" evidence="4">
    <location>
        <begin position="82"/>
        <end position="93"/>
    </location>
</feature>
<feature type="coiled-coil region" evidence="3">
    <location>
        <begin position="270"/>
        <end position="318"/>
    </location>
</feature>
<dbReference type="GO" id="GO:0009903">
    <property type="term" value="P:chloroplast avoidance movement"/>
    <property type="evidence" value="ECO:0007669"/>
    <property type="project" value="TreeGrafter"/>
</dbReference>
<dbReference type="eggNOG" id="ENOG502QR0X">
    <property type="taxonomic scope" value="Eukaryota"/>
</dbReference>
<dbReference type="GO" id="GO:0005829">
    <property type="term" value="C:cytosol"/>
    <property type="evidence" value="ECO:0007669"/>
    <property type="project" value="TreeGrafter"/>
</dbReference>
<dbReference type="AlphaFoldDB" id="A0A0D9YDH3"/>
<name>A0A0D9YDH3_9ORYZ</name>
<dbReference type="Pfam" id="PF05701">
    <property type="entry name" value="WEMBL"/>
    <property type="match status" value="1"/>
</dbReference>
<dbReference type="GO" id="GO:0009904">
    <property type="term" value="P:chloroplast accumulation movement"/>
    <property type="evidence" value="ECO:0007669"/>
    <property type="project" value="TreeGrafter"/>
</dbReference>
<keyword evidence="2 3" id="KW-0175">Coiled coil</keyword>
<feature type="coiled-coil region" evidence="3">
    <location>
        <begin position="718"/>
        <end position="773"/>
    </location>
</feature>
<reference evidence="5" key="3">
    <citation type="submission" date="2018-05" db="EMBL/GenBank/DDBJ databases">
        <title>OgluRS3 (Oryza glumaepatula Reference Sequence Version 3).</title>
        <authorList>
            <person name="Zhang J."/>
            <person name="Kudrna D."/>
            <person name="Lee S."/>
            <person name="Talag J."/>
            <person name="Welchert J."/>
            <person name="Wing R.A."/>
        </authorList>
    </citation>
    <scope>NUCLEOTIDE SEQUENCE [LARGE SCALE GENOMIC DNA]</scope>
</reference>
<dbReference type="Gramene" id="OGLUM01G31200.1">
    <property type="protein sequence ID" value="OGLUM01G31200.1"/>
    <property type="gene ID" value="OGLUM01G31200"/>
</dbReference>